<evidence type="ECO:0000313" key="1">
    <source>
        <dbReference type="EMBL" id="RMX49569.1"/>
    </source>
</evidence>
<organism evidence="1 2">
    <name type="scientific">Pocillopora damicornis</name>
    <name type="common">Cauliflower coral</name>
    <name type="synonym">Millepora damicornis</name>
    <dbReference type="NCBI Taxonomy" id="46731"/>
    <lineage>
        <taxon>Eukaryota</taxon>
        <taxon>Metazoa</taxon>
        <taxon>Cnidaria</taxon>
        <taxon>Anthozoa</taxon>
        <taxon>Hexacorallia</taxon>
        <taxon>Scleractinia</taxon>
        <taxon>Astrocoeniina</taxon>
        <taxon>Pocilloporidae</taxon>
        <taxon>Pocillopora</taxon>
    </lineage>
</organism>
<evidence type="ECO:0000313" key="2">
    <source>
        <dbReference type="Proteomes" id="UP000275408"/>
    </source>
</evidence>
<accession>A0A3M6U7N9</accession>
<proteinExistence type="predicted"/>
<dbReference type="EMBL" id="RCHS01002086">
    <property type="protein sequence ID" value="RMX49569.1"/>
    <property type="molecule type" value="Genomic_DNA"/>
</dbReference>
<dbReference type="Proteomes" id="UP000275408">
    <property type="component" value="Unassembled WGS sequence"/>
</dbReference>
<keyword evidence="2" id="KW-1185">Reference proteome</keyword>
<dbReference type="AlphaFoldDB" id="A0A3M6U7N9"/>
<feature type="non-terminal residue" evidence="1">
    <location>
        <position position="1"/>
    </location>
</feature>
<comment type="caution">
    <text evidence="1">The sequence shown here is derived from an EMBL/GenBank/DDBJ whole genome shotgun (WGS) entry which is preliminary data.</text>
</comment>
<name>A0A3M6U7N9_POCDA</name>
<sequence>TFKRNVGKIRRAKNLYLKKNQLKPTIQTSSLVYHGSASNVGILTNCNSDIQSATMATVRARDTTLDKPLSDACRKILRKVKRELVRDMDADAFLL</sequence>
<feature type="non-terminal residue" evidence="1">
    <location>
        <position position="95"/>
    </location>
</feature>
<protein>
    <submittedName>
        <fullName evidence="1">Uncharacterized protein</fullName>
    </submittedName>
</protein>
<gene>
    <name evidence="1" type="ORF">pdam_00017628</name>
</gene>
<reference evidence="1 2" key="1">
    <citation type="journal article" date="2018" name="Sci. Rep.">
        <title>Comparative analysis of the Pocillopora damicornis genome highlights role of immune system in coral evolution.</title>
        <authorList>
            <person name="Cunning R."/>
            <person name="Bay R.A."/>
            <person name="Gillette P."/>
            <person name="Baker A.C."/>
            <person name="Traylor-Knowles N."/>
        </authorList>
    </citation>
    <scope>NUCLEOTIDE SEQUENCE [LARGE SCALE GENOMIC DNA]</scope>
    <source>
        <strain evidence="1">RSMAS</strain>
        <tissue evidence="1">Whole animal</tissue>
    </source>
</reference>